<dbReference type="RefSeq" id="WP_084411663.1">
    <property type="nucleotide sequence ID" value="NZ_FWXR01000018.1"/>
</dbReference>
<evidence type="ECO:0000256" key="4">
    <source>
        <dbReference type="ARBA" id="ARBA00022777"/>
    </source>
</evidence>
<name>A0A1W2DUA9_9HYPH</name>
<dbReference type="GO" id="GO:0005524">
    <property type="term" value="F:ATP binding"/>
    <property type="evidence" value="ECO:0007669"/>
    <property type="project" value="UniProtKB-KW"/>
</dbReference>
<protein>
    <recommendedName>
        <fullName evidence="1">pyridoxal kinase</fullName>
        <ecNumber evidence="1">2.7.1.35</ecNumber>
    </recommendedName>
</protein>
<accession>A0A1W2DUA9</accession>
<evidence type="ECO:0000313" key="7">
    <source>
        <dbReference type="EMBL" id="SMD01064.1"/>
    </source>
</evidence>
<dbReference type="PANTHER" id="PTHR10534:SF2">
    <property type="entry name" value="PYRIDOXAL KINASE"/>
    <property type="match status" value="1"/>
</dbReference>
<dbReference type="GO" id="GO:0005829">
    <property type="term" value="C:cytosol"/>
    <property type="evidence" value="ECO:0007669"/>
    <property type="project" value="TreeGrafter"/>
</dbReference>
<dbReference type="AlphaFoldDB" id="A0A1W2DUA9"/>
<dbReference type="SUPFAM" id="SSF53613">
    <property type="entry name" value="Ribokinase-like"/>
    <property type="match status" value="1"/>
</dbReference>
<dbReference type="Gene3D" id="3.40.1190.20">
    <property type="match status" value="1"/>
</dbReference>
<dbReference type="Proteomes" id="UP000192656">
    <property type="component" value="Unassembled WGS sequence"/>
</dbReference>
<evidence type="ECO:0000256" key="1">
    <source>
        <dbReference type="ARBA" id="ARBA00012104"/>
    </source>
</evidence>
<keyword evidence="3" id="KW-0547">Nucleotide-binding</keyword>
<dbReference type="CDD" id="cd01173">
    <property type="entry name" value="pyridoxal_pyridoxamine_kinase"/>
    <property type="match status" value="1"/>
</dbReference>
<feature type="domain" description="Pyridoxamine kinase/Phosphomethylpyrimidine kinase" evidence="6">
    <location>
        <begin position="83"/>
        <end position="274"/>
    </location>
</feature>
<dbReference type="STRING" id="937218.SAMN06297251_11810"/>
<dbReference type="EC" id="2.7.1.35" evidence="1"/>
<keyword evidence="5" id="KW-0067">ATP-binding</keyword>
<keyword evidence="8" id="KW-1185">Reference proteome</keyword>
<evidence type="ECO:0000259" key="6">
    <source>
        <dbReference type="Pfam" id="PF08543"/>
    </source>
</evidence>
<dbReference type="Pfam" id="PF08543">
    <property type="entry name" value="Phos_pyr_kin"/>
    <property type="match status" value="1"/>
</dbReference>
<evidence type="ECO:0000256" key="5">
    <source>
        <dbReference type="ARBA" id="ARBA00022840"/>
    </source>
</evidence>
<dbReference type="OrthoDB" id="9800808at2"/>
<keyword evidence="4 7" id="KW-0418">Kinase</keyword>
<dbReference type="GO" id="GO:0009443">
    <property type="term" value="P:pyridoxal 5'-phosphate salvage"/>
    <property type="evidence" value="ECO:0007669"/>
    <property type="project" value="InterPro"/>
</dbReference>
<evidence type="ECO:0000313" key="8">
    <source>
        <dbReference type="Proteomes" id="UP000192656"/>
    </source>
</evidence>
<dbReference type="GO" id="GO:0008478">
    <property type="term" value="F:pyridoxal kinase activity"/>
    <property type="evidence" value="ECO:0007669"/>
    <property type="project" value="UniProtKB-EC"/>
</dbReference>
<sequence>MTIIPKTIHKFDPQTPGSEPERPVILAMSSHVARGSVGNRAVVFALETLGHQVWSVPTVTLPWHPGHGPATRIVPDDTSFEAFCEDIAAAPHSSEIAAVITGYFGSERQIEIASRLITRLRDKRPSLAYCLDPVLGDGGRLYRPRETLHAMRDRLLPLADIATPNRYELEFLTELSLTDNNHLVDAARTLGPETVVVTSAFGMLKGSIANLLVTSEATHLAEHRLIPGAPNGGGDLTAALLLARLLEGLRPEKALQLATASVFDMMARTTKRGADEMTLVADAEVFRQPLAMVQTRRLERPRKR</sequence>
<dbReference type="InterPro" id="IPR004625">
    <property type="entry name" value="PyrdxlKinase"/>
</dbReference>
<reference evidence="7 8" key="1">
    <citation type="submission" date="2017-04" db="EMBL/GenBank/DDBJ databases">
        <authorList>
            <person name="Afonso C.L."/>
            <person name="Miller P.J."/>
            <person name="Scott M.A."/>
            <person name="Spackman E."/>
            <person name="Goraichik I."/>
            <person name="Dimitrov K.M."/>
            <person name="Suarez D.L."/>
            <person name="Swayne D.E."/>
        </authorList>
    </citation>
    <scope>NUCLEOTIDE SEQUENCE [LARGE SCALE GENOMIC DNA]</scope>
    <source>
        <strain evidence="7 8">CGMCC 1.10972</strain>
    </source>
</reference>
<dbReference type="InterPro" id="IPR029056">
    <property type="entry name" value="Ribokinase-like"/>
</dbReference>
<dbReference type="InterPro" id="IPR013749">
    <property type="entry name" value="PM/HMP-P_kinase-1"/>
</dbReference>
<dbReference type="PANTHER" id="PTHR10534">
    <property type="entry name" value="PYRIDOXAL KINASE"/>
    <property type="match status" value="1"/>
</dbReference>
<evidence type="ECO:0000256" key="2">
    <source>
        <dbReference type="ARBA" id="ARBA00022679"/>
    </source>
</evidence>
<organism evidence="7 8">
    <name type="scientific">Fulvimarina manganoxydans</name>
    <dbReference type="NCBI Taxonomy" id="937218"/>
    <lineage>
        <taxon>Bacteria</taxon>
        <taxon>Pseudomonadati</taxon>
        <taxon>Pseudomonadota</taxon>
        <taxon>Alphaproteobacteria</taxon>
        <taxon>Hyphomicrobiales</taxon>
        <taxon>Aurantimonadaceae</taxon>
        <taxon>Fulvimarina</taxon>
    </lineage>
</organism>
<keyword evidence="2" id="KW-0808">Transferase</keyword>
<dbReference type="NCBIfam" id="TIGR00687">
    <property type="entry name" value="pyridox_kin"/>
    <property type="match status" value="1"/>
</dbReference>
<dbReference type="EMBL" id="FWXR01000018">
    <property type="protein sequence ID" value="SMD01064.1"/>
    <property type="molecule type" value="Genomic_DNA"/>
</dbReference>
<evidence type="ECO:0000256" key="3">
    <source>
        <dbReference type="ARBA" id="ARBA00022741"/>
    </source>
</evidence>
<proteinExistence type="predicted"/>
<gene>
    <name evidence="7" type="ORF">SAMN06297251_11810</name>
</gene>